<dbReference type="VEuPathDB" id="FungiDB:SCODWIG_01803"/>
<accession>A0A376B5Y6</accession>
<gene>
    <name evidence="5" type="ORF">SCODWIG_01803</name>
</gene>
<dbReference type="Proteomes" id="UP000262825">
    <property type="component" value="Unassembled WGS sequence"/>
</dbReference>
<keyword evidence="2 5" id="KW-0689">Ribosomal protein</keyword>
<name>A0A376B5Y6_9ASCO</name>
<sequence length="136" mass="15431">MKASIIRLSALTKRNNRVKVQLLKDFPEFQLYKGQVANVKASLMNNFLHYNNGAKFILKDSDIDQALVTYRTKHVTADTTIPKKVVLQKTKINNQTASLKTEEPKEVPKLKKEKLPQSSINKDVTLDNIKIPGLDI</sequence>
<feature type="compositionally biased region" description="Basic and acidic residues" evidence="4">
    <location>
        <begin position="100"/>
        <end position="114"/>
    </location>
</feature>
<organism evidence="5 6">
    <name type="scientific">Saccharomycodes ludwigii</name>
    <dbReference type="NCBI Taxonomy" id="36035"/>
    <lineage>
        <taxon>Eukaryota</taxon>
        <taxon>Fungi</taxon>
        <taxon>Dikarya</taxon>
        <taxon>Ascomycota</taxon>
        <taxon>Saccharomycotina</taxon>
        <taxon>Saccharomycetes</taxon>
        <taxon>Saccharomycodales</taxon>
        <taxon>Saccharomycodaceae</taxon>
        <taxon>Saccharomycodes</taxon>
    </lineage>
</organism>
<reference evidence="6" key="1">
    <citation type="submission" date="2018-06" db="EMBL/GenBank/DDBJ databases">
        <authorList>
            <person name="Guldener U."/>
        </authorList>
    </citation>
    <scope>NUCLEOTIDE SEQUENCE [LARGE SCALE GENOMIC DNA]</scope>
    <source>
        <strain evidence="6">UTAD17</strain>
    </source>
</reference>
<keyword evidence="3" id="KW-0687">Ribonucleoprotein</keyword>
<protein>
    <submittedName>
        <fullName evidence="5">Related to 54S ribosomal protein L50, mitochondrial</fullName>
    </submittedName>
</protein>
<keyword evidence="6" id="KW-1185">Reference proteome</keyword>
<dbReference type="GO" id="GO:0005840">
    <property type="term" value="C:ribosome"/>
    <property type="evidence" value="ECO:0007669"/>
    <property type="project" value="UniProtKB-KW"/>
</dbReference>
<evidence type="ECO:0000256" key="1">
    <source>
        <dbReference type="ARBA" id="ARBA00010605"/>
    </source>
</evidence>
<dbReference type="InterPro" id="IPR036935">
    <property type="entry name" value="Ribosomal_bL9_N_sf"/>
</dbReference>
<proteinExistence type="inferred from homology"/>
<dbReference type="Gene3D" id="3.40.5.10">
    <property type="entry name" value="Ribosomal protein L9, N-terminal domain"/>
    <property type="match status" value="1"/>
</dbReference>
<comment type="similarity">
    <text evidence="1">Belongs to the bacterial ribosomal protein bL9 family.</text>
</comment>
<evidence type="ECO:0000313" key="5">
    <source>
        <dbReference type="EMBL" id="SSD60042.1"/>
    </source>
</evidence>
<evidence type="ECO:0000256" key="4">
    <source>
        <dbReference type="SAM" id="MobiDB-lite"/>
    </source>
</evidence>
<dbReference type="OrthoDB" id="5555409at2759"/>
<dbReference type="AlphaFoldDB" id="A0A376B5Y6"/>
<feature type="region of interest" description="Disordered" evidence="4">
    <location>
        <begin position="95"/>
        <end position="114"/>
    </location>
</feature>
<evidence type="ECO:0000256" key="3">
    <source>
        <dbReference type="ARBA" id="ARBA00023274"/>
    </source>
</evidence>
<dbReference type="GO" id="GO:1990904">
    <property type="term" value="C:ribonucleoprotein complex"/>
    <property type="evidence" value="ECO:0007669"/>
    <property type="project" value="UniProtKB-KW"/>
</dbReference>
<evidence type="ECO:0000256" key="2">
    <source>
        <dbReference type="ARBA" id="ARBA00022980"/>
    </source>
</evidence>
<evidence type="ECO:0000313" key="6">
    <source>
        <dbReference type="Proteomes" id="UP000262825"/>
    </source>
</evidence>
<dbReference type="EMBL" id="UFAJ01000257">
    <property type="protein sequence ID" value="SSD60042.1"/>
    <property type="molecule type" value="Genomic_DNA"/>
</dbReference>